<organism evidence="3 4">
    <name type="scientific">Neoroseomonas lacus</name>
    <dbReference type="NCBI Taxonomy" id="287609"/>
    <lineage>
        <taxon>Bacteria</taxon>
        <taxon>Pseudomonadati</taxon>
        <taxon>Pseudomonadota</taxon>
        <taxon>Alphaproteobacteria</taxon>
        <taxon>Acetobacterales</taxon>
        <taxon>Acetobacteraceae</taxon>
        <taxon>Neoroseomonas</taxon>
    </lineage>
</organism>
<keyword evidence="4" id="KW-1185">Reference proteome</keyword>
<dbReference type="SUPFAM" id="SSF53335">
    <property type="entry name" value="S-adenosyl-L-methionine-dependent methyltransferases"/>
    <property type="match status" value="1"/>
</dbReference>
<feature type="region of interest" description="Disordered" evidence="2">
    <location>
        <begin position="325"/>
        <end position="355"/>
    </location>
</feature>
<protein>
    <submittedName>
        <fullName evidence="3">Uncharacterized protein</fullName>
    </submittedName>
</protein>
<accession>A0A917L4U8</accession>
<reference evidence="3" key="2">
    <citation type="submission" date="2020-09" db="EMBL/GenBank/DDBJ databases">
        <authorList>
            <person name="Sun Q."/>
            <person name="Zhou Y."/>
        </authorList>
    </citation>
    <scope>NUCLEOTIDE SEQUENCE</scope>
    <source>
        <strain evidence="3">CGMCC 1.3617</strain>
    </source>
</reference>
<comment type="caution">
    <text evidence="3">The sequence shown here is derived from an EMBL/GenBank/DDBJ whole genome shotgun (WGS) entry which is preliminary data.</text>
</comment>
<keyword evidence="1" id="KW-0175">Coiled coil</keyword>
<dbReference type="CDD" id="cd11579">
    <property type="entry name" value="Glyco_tran_WbsX"/>
    <property type="match status" value="1"/>
</dbReference>
<feature type="region of interest" description="Disordered" evidence="2">
    <location>
        <begin position="259"/>
        <end position="309"/>
    </location>
</feature>
<dbReference type="AlphaFoldDB" id="A0A917L4U8"/>
<dbReference type="InterPro" id="IPR029063">
    <property type="entry name" value="SAM-dependent_MTases_sf"/>
</dbReference>
<name>A0A917L4U8_9PROT</name>
<dbReference type="Pfam" id="PF14307">
    <property type="entry name" value="Glyco_tran_WbsX"/>
    <property type="match status" value="1"/>
</dbReference>
<evidence type="ECO:0000313" key="4">
    <source>
        <dbReference type="Proteomes" id="UP000661507"/>
    </source>
</evidence>
<dbReference type="InterPro" id="IPR032719">
    <property type="entry name" value="WbsX"/>
</dbReference>
<evidence type="ECO:0000256" key="2">
    <source>
        <dbReference type="SAM" id="MobiDB-lite"/>
    </source>
</evidence>
<proteinExistence type="predicted"/>
<gene>
    <name evidence="3" type="ORF">GCM10011320_60340</name>
</gene>
<evidence type="ECO:0000256" key="1">
    <source>
        <dbReference type="SAM" id="Coils"/>
    </source>
</evidence>
<dbReference type="Pfam" id="PF13578">
    <property type="entry name" value="Methyltransf_24"/>
    <property type="match status" value="1"/>
</dbReference>
<dbReference type="Gene3D" id="3.20.20.80">
    <property type="entry name" value="Glycosidases"/>
    <property type="match status" value="1"/>
</dbReference>
<feature type="coiled-coil region" evidence="1">
    <location>
        <begin position="361"/>
        <end position="388"/>
    </location>
</feature>
<feature type="region of interest" description="Disordered" evidence="2">
    <location>
        <begin position="454"/>
        <end position="495"/>
    </location>
</feature>
<dbReference type="Proteomes" id="UP000661507">
    <property type="component" value="Unassembled WGS sequence"/>
</dbReference>
<dbReference type="EMBL" id="BMKW01000036">
    <property type="protein sequence ID" value="GGJ44801.1"/>
    <property type="molecule type" value="Genomic_DNA"/>
</dbReference>
<evidence type="ECO:0000313" key="3">
    <source>
        <dbReference type="EMBL" id="GGJ44801.1"/>
    </source>
</evidence>
<reference evidence="3" key="1">
    <citation type="journal article" date="2014" name="Int. J. Syst. Evol. Microbiol.">
        <title>Complete genome sequence of Corynebacterium casei LMG S-19264T (=DSM 44701T), isolated from a smear-ripened cheese.</title>
        <authorList>
            <consortium name="US DOE Joint Genome Institute (JGI-PGF)"/>
            <person name="Walter F."/>
            <person name="Albersmeier A."/>
            <person name="Kalinowski J."/>
            <person name="Ruckert C."/>
        </authorList>
    </citation>
    <scope>NUCLEOTIDE SEQUENCE</scope>
    <source>
        <strain evidence="3">CGMCC 1.3617</strain>
    </source>
</reference>
<sequence length="1098" mass="122036">MKNADLTVAEDLSEAIRRLKLGSELFLPPDRLVQFEHWAGHIPFAFWLIRALQPRTVVELGVHRGNSYCAFCQAISTFRIDARAFGIDTWGGDVHMGPEDGLLADLRTHHDPRYAAFSTLLEMTFDQARDRFADGSVDLLHIDGMHTYEDVRHDFETWLPALSDRSVVLFHDIEVRRDLFGVWRFWEEVSTRFPAFAFRHSHGLGVLATGRNLPPAVAALFDHAQEMPFADQVRRIFASCGRALTLQLQSEALRQELAASRAAAGPQPHETEAAAPSTPDLGASSPREHSPSEASQSGTARQEPPDALAETDAEGAIIATECVSITETDTVRPPENDVPAESPNGNGQRDQVAPLDGDDEYEVLREQARRAAERVQQAEAALAQAQGHAMVAQADLDAIRDSTYWRIGRPLRATLQRLPAGLRRFVRRSLRLAWWTVTLQLPRRLSEYREARRRPLLPPPAPTLAEPHRAAPLDHQVRDPRPGSRPRAPEQAAPLPDLFSLRTSEPSGRIAVLLHLRTGDNAEDFRPAIEAIPEAYDLIVSVPRGDEALKAGVEVAFPRATVLAFEDRGGDMLPLLALASADVLFRYDLICKLRAPRHGQALPRQQRAAVEALIAAFAGDSDLGIVLGERPNGIAPASLGREVHRRVAALGEKIGLSRQQLWHDAADADLVWMRPFPLRMVAALGLDLSAFWPTAEGAACPMAEAVAWLLGAICRDAGMRVAEAAEMAPRPTLPAAAQPAPRLHFAAYYLPQFHPTPANDRWWGRGFTEWTNVTRAKPLFAGHRQPRLPGELGFYDLRLAEVQEAQAALARWGGVSAFCYYYYWFDGRRELDLPLENMMARGRPDLPFFLCWANEPWSRNWDGLSRSVLIPQSYAPGWIDAFVRDVAPVLRDPRYFRLMGRPVLMVYRAMHIPGTREALRALREALARQGVADVHLSAAWVHFGGDSDLPRDPAALGLDSYSAFPPHQTHGTDIVGRIKTLTPGFSGMIRDYDSVVSMALDELKMPVQGLRNRGVMAGWDNTARRGDTALIYHGATPAKLRRWLRGLVQHELATPGPGERLIMINAWNEWAEGTYLEPDRDFGRGWLEAVRSARASES</sequence>
<feature type="compositionally biased region" description="Basic and acidic residues" evidence="2">
    <location>
        <begin position="466"/>
        <end position="482"/>
    </location>
</feature>
<dbReference type="PANTHER" id="PTHR41244">
    <property type="entry name" value="RHAMNAN SYNTHESIS F"/>
    <property type="match status" value="1"/>
</dbReference>
<dbReference type="InterPro" id="IPR007739">
    <property type="entry name" value="RgpF"/>
</dbReference>
<dbReference type="Pfam" id="PF05045">
    <property type="entry name" value="RgpF"/>
    <property type="match status" value="1"/>
</dbReference>
<dbReference type="PANTHER" id="PTHR41244:SF1">
    <property type="entry name" value="GLYCOSYLTRANSFERASE"/>
    <property type="match status" value="1"/>
</dbReference>
<dbReference type="Gene3D" id="3.40.50.150">
    <property type="entry name" value="Vaccinia Virus protein VP39"/>
    <property type="match status" value="1"/>
</dbReference>